<accession>A0ABQ4Q6S2</accession>
<gene>
    <name evidence="1" type="ORF">NCCP691_27630</name>
</gene>
<dbReference type="InterPro" id="IPR050772">
    <property type="entry name" value="Hydratase-Decarb/MhpD_sf"/>
</dbReference>
<reference evidence="1 2" key="1">
    <citation type="journal article" date="2022" name="Int. J. Syst. Evol. Microbiol.">
        <title>Noviherbaspirillum aridicola sp. nov., isolated from an arid soil in Pakistan.</title>
        <authorList>
            <person name="Khan I.U."/>
            <person name="Saqib M."/>
            <person name="Amin A."/>
            <person name="Hussain F."/>
            <person name="Li L."/>
            <person name="Liu Y.H."/>
            <person name="Fang B.Z."/>
            <person name="Ahmed I."/>
            <person name="Li W.J."/>
        </authorList>
    </citation>
    <scope>NUCLEOTIDE SEQUENCE [LARGE SCALE GENOMIC DNA]</scope>
    <source>
        <strain evidence="1 2">NCCP-691</strain>
    </source>
</reference>
<dbReference type="InterPro" id="IPR036663">
    <property type="entry name" value="Fumarylacetoacetase_C_sf"/>
</dbReference>
<dbReference type="EMBL" id="BPMK01000012">
    <property type="protein sequence ID" value="GIZ52749.1"/>
    <property type="molecule type" value="Genomic_DNA"/>
</dbReference>
<dbReference type="Proteomes" id="UP000887222">
    <property type="component" value="Unassembled WGS sequence"/>
</dbReference>
<protein>
    <submittedName>
        <fullName evidence="1">Hydratase</fullName>
    </submittedName>
</protein>
<sequence length="253" mass="26832">MHDHALVQSAAAILAQRQRQQAAGPRLPESCRPADIDTALAIQERTTEALGARIGGWKCGTPGAGKLVVAPIHADRIRHSSPCPAPARATMVRIEPELAFILARDLPARTAPYAPAEIDEAVGAVHLALELIGSRYEKPEEVPFAEHLADRLLNDGLYIGPRIDAGAAREAASMPIAVSAAGSEQRFDAAHPDGNPLLPLYWLANFLRECGRGLRAGEAVITGSYVPSFEVPAEQDVSVSFGSLGVLNVRFGG</sequence>
<keyword evidence="2" id="KW-1185">Reference proteome</keyword>
<organism evidence="1 2">
    <name type="scientific">Noviherbaspirillum aridicola</name>
    <dbReference type="NCBI Taxonomy" id="2849687"/>
    <lineage>
        <taxon>Bacteria</taxon>
        <taxon>Pseudomonadati</taxon>
        <taxon>Pseudomonadota</taxon>
        <taxon>Betaproteobacteria</taxon>
        <taxon>Burkholderiales</taxon>
        <taxon>Oxalobacteraceae</taxon>
        <taxon>Noviherbaspirillum</taxon>
    </lineage>
</organism>
<dbReference type="PANTHER" id="PTHR30143">
    <property type="entry name" value="ACID HYDRATASE"/>
    <property type="match status" value="1"/>
</dbReference>
<evidence type="ECO:0000313" key="2">
    <source>
        <dbReference type="Proteomes" id="UP000887222"/>
    </source>
</evidence>
<dbReference type="Gene3D" id="3.90.850.10">
    <property type="entry name" value="Fumarylacetoacetase-like, C-terminal domain"/>
    <property type="match status" value="1"/>
</dbReference>
<proteinExistence type="predicted"/>
<comment type="caution">
    <text evidence="1">The sequence shown here is derived from an EMBL/GenBank/DDBJ whole genome shotgun (WGS) entry which is preliminary data.</text>
</comment>
<dbReference type="PANTHER" id="PTHR30143:SF0">
    <property type="entry name" value="2-KETO-4-PENTENOATE HYDRATASE"/>
    <property type="match status" value="1"/>
</dbReference>
<dbReference type="SUPFAM" id="SSF56529">
    <property type="entry name" value="FAH"/>
    <property type="match status" value="1"/>
</dbReference>
<evidence type="ECO:0000313" key="1">
    <source>
        <dbReference type="EMBL" id="GIZ52749.1"/>
    </source>
</evidence>
<name>A0ABQ4Q6S2_9BURK</name>